<organism evidence="1 2">
    <name type="scientific">Leadbettera azotonutricia (strain ATCC BAA-888 / DSM 13862 / ZAS-9)</name>
    <name type="common">Treponema azotonutricium</name>
    <dbReference type="NCBI Taxonomy" id="545695"/>
    <lineage>
        <taxon>Bacteria</taxon>
        <taxon>Pseudomonadati</taxon>
        <taxon>Spirochaetota</taxon>
        <taxon>Spirochaetia</taxon>
        <taxon>Spirochaetales</taxon>
        <taxon>Breznakiellaceae</taxon>
        <taxon>Leadbettera</taxon>
    </lineage>
</organism>
<dbReference type="Proteomes" id="UP000009222">
    <property type="component" value="Chromosome"/>
</dbReference>
<reference evidence="2" key="1">
    <citation type="submission" date="2009-12" db="EMBL/GenBank/DDBJ databases">
        <title>Complete sequence of Treponema azotonutricium strain ZAS-9.</title>
        <authorList>
            <person name="Tetu S.G."/>
            <person name="Matson E."/>
            <person name="Ren Q."/>
            <person name="Seshadri R."/>
            <person name="Elbourne L."/>
            <person name="Hassan K.A."/>
            <person name="Durkin A."/>
            <person name="Radune D."/>
            <person name="Mohamoud Y."/>
            <person name="Shay R."/>
            <person name="Jin S."/>
            <person name="Zhang X."/>
            <person name="Lucey K."/>
            <person name="Ballor N.R."/>
            <person name="Ottesen E."/>
            <person name="Rosenthal R."/>
            <person name="Allen A."/>
            <person name="Leadbetter J.R."/>
            <person name="Paulsen I.T."/>
        </authorList>
    </citation>
    <scope>NUCLEOTIDE SEQUENCE [LARGE SCALE GENOMIC DNA]</scope>
    <source>
        <strain evidence="2">ATCC BAA-888 / DSM 13862 / ZAS-9</strain>
    </source>
</reference>
<accession>F5YCJ1</accession>
<dbReference type="InParanoid" id="F5YCJ1"/>
<dbReference type="NCBIfam" id="TIGR02221">
    <property type="entry name" value="cas_TM1812"/>
    <property type="match status" value="1"/>
</dbReference>
<dbReference type="InterPro" id="IPR013383">
    <property type="entry name" value="CRISPR-assoc_prot_DxTHG_CS"/>
</dbReference>
<reference evidence="1 2" key="2">
    <citation type="journal article" date="2011" name="ISME J.">
        <title>RNA-seq reveals cooperative metabolic interactions between two termite-gut spirochete species in co-culture.</title>
        <authorList>
            <person name="Rosenthal A.Z."/>
            <person name="Matson E.G."/>
            <person name="Eldar A."/>
            <person name="Leadbetter J.R."/>
        </authorList>
    </citation>
    <scope>NUCLEOTIDE SEQUENCE [LARGE SCALE GENOMIC DNA]</scope>
    <source>
        <strain evidence="2">ATCC BAA-888 / DSM 13862 / ZAS-9</strain>
    </source>
</reference>
<dbReference type="CDD" id="cd09732">
    <property type="entry name" value="Csx1_III-U"/>
    <property type="match status" value="1"/>
</dbReference>
<gene>
    <name evidence="1" type="ordered locus">TREAZ_2819</name>
</gene>
<dbReference type="SUPFAM" id="SSF160980">
    <property type="entry name" value="SSO1389-like"/>
    <property type="match status" value="1"/>
</dbReference>
<dbReference type="RefSeq" id="WP_015712719.1">
    <property type="nucleotide sequence ID" value="NC_015577.1"/>
</dbReference>
<name>F5YCJ1_LEAAZ</name>
<dbReference type="STRING" id="545695.TREAZ_2819"/>
<sequence>MMDNTSQESKPSKRRNIFIAFLGTGDYKECVYSYSGNKIKTKFAQRATIDFFCKNYTENDKIFIVLTEGAKEKHWDVPEIGLKSILESLNTTAKIETVDIPDGKSEMEIWDIFSKIYDVLDNDDSVIFDITHGFRSLPMLGFAILNYARHLKNINVMGIYYGAYEARNEENTAPIFNLTPFYQLMQWSSAADTFVNYGIGDKLMEIVNIPSPSSKQYPISEEMKDQSTSSTAGVKSSIEAVTESMATLRGSEIINGKIFQNCRENIDKLEAAGNYQAPFKPIFDRLREKIIPFKTKEPLNFLHAVKWHLDHKMLPEALTMMQEGIITYLLSQQKADFHNREYREVLRKYLNYTYRFNSNKNIDDWKFTNDDKQLIQNLSLDINNSALKNFAVVYNKVSWLRNDINHGGFDARANSYSIFKKEIKQLFGRLRNICQPPTAS</sequence>
<dbReference type="OrthoDB" id="5793884at2"/>
<dbReference type="HOGENOM" id="CLU_025124_0_0_12"/>
<evidence type="ECO:0000313" key="1">
    <source>
        <dbReference type="EMBL" id="AEF80718.1"/>
    </source>
</evidence>
<dbReference type="AlphaFoldDB" id="F5YCJ1"/>
<dbReference type="EMBL" id="CP001841">
    <property type="protein sequence ID" value="AEF80718.1"/>
    <property type="molecule type" value="Genomic_DNA"/>
</dbReference>
<dbReference type="InterPro" id="IPR011742">
    <property type="entry name" value="CRISPR-assoc_prot_TM1812"/>
</dbReference>
<protein>
    <submittedName>
        <fullName evidence="1">Putative crispr-associated protein, family</fullName>
    </submittedName>
</protein>
<proteinExistence type="predicted"/>
<evidence type="ECO:0000313" key="2">
    <source>
        <dbReference type="Proteomes" id="UP000009222"/>
    </source>
</evidence>
<keyword evidence="2" id="KW-1185">Reference proteome</keyword>
<dbReference type="NCBIfam" id="TIGR02549">
    <property type="entry name" value="CRISPR_DxTHG"/>
    <property type="match status" value="1"/>
</dbReference>
<dbReference type="KEGG" id="taz:TREAZ_2819"/>
<dbReference type="eggNOG" id="COG1517">
    <property type="taxonomic scope" value="Bacteria"/>
</dbReference>